<gene>
    <name evidence="2" type="ORF">DPMN_045186</name>
</gene>
<comment type="caution">
    <text evidence="2">The sequence shown here is derived from an EMBL/GenBank/DDBJ whole genome shotgun (WGS) entry which is preliminary data.</text>
</comment>
<evidence type="ECO:0000313" key="3">
    <source>
        <dbReference type="Proteomes" id="UP000828390"/>
    </source>
</evidence>
<proteinExistence type="predicted"/>
<keyword evidence="3" id="KW-1185">Reference proteome</keyword>
<dbReference type="EMBL" id="JAIWYP010000011">
    <property type="protein sequence ID" value="KAH3738549.1"/>
    <property type="molecule type" value="Genomic_DNA"/>
</dbReference>
<evidence type="ECO:0000313" key="2">
    <source>
        <dbReference type="EMBL" id="KAH3738549.1"/>
    </source>
</evidence>
<evidence type="ECO:0000256" key="1">
    <source>
        <dbReference type="SAM" id="MobiDB-lite"/>
    </source>
</evidence>
<organism evidence="2 3">
    <name type="scientific">Dreissena polymorpha</name>
    <name type="common">Zebra mussel</name>
    <name type="synonym">Mytilus polymorpha</name>
    <dbReference type="NCBI Taxonomy" id="45954"/>
    <lineage>
        <taxon>Eukaryota</taxon>
        <taxon>Metazoa</taxon>
        <taxon>Spiralia</taxon>
        <taxon>Lophotrochozoa</taxon>
        <taxon>Mollusca</taxon>
        <taxon>Bivalvia</taxon>
        <taxon>Autobranchia</taxon>
        <taxon>Heteroconchia</taxon>
        <taxon>Euheterodonta</taxon>
        <taxon>Imparidentia</taxon>
        <taxon>Neoheterodontei</taxon>
        <taxon>Myida</taxon>
        <taxon>Dreissenoidea</taxon>
        <taxon>Dreissenidae</taxon>
        <taxon>Dreissena</taxon>
    </lineage>
</organism>
<dbReference type="Proteomes" id="UP000828390">
    <property type="component" value="Unassembled WGS sequence"/>
</dbReference>
<name>A0A9D4HZE9_DREPO</name>
<reference evidence="2" key="2">
    <citation type="submission" date="2020-11" db="EMBL/GenBank/DDBJ databases">
        <authorList>
            <person name="McCartney M.A."/>
            <person name="Auch B."/>
            <person name="Kono T."/>
            <person name="Mallez S."/>
            <person name="Becker A."/>
            <person name="Gohl D.M."/>
            <person name="Silverstein K.A.T."/>
            <person name="Koren S."/>
            <person name="Bechman K.B."/>
            <person name="Herman A."/>
            <person name="Abrahante J.E."/>
            <person name="Garbe J."/>
        </authorList>
    </citation>
    <scope>NUCLEOTIDE SEQUENCE</scope>
    <source>
        <strain evidence="2">Duluth1</strain>
        <tissue evidence="2">Whole animal</tissue>
    </source>
</reference>
<protein>
    <submittedName>
        <fullName evidence="2">Uncharacterized protein</fullName>
    </submittedName>
</protein>
<sequence>MVDEGCPAQTADTGQNPEPGITNELRSLSIIEIKQVTCLTPIPKRKKSKAMKLVMMVRLLVSDDHLMYSKLKRPAVGQLKKINILDKTTEQILQE</sequence>
<feature type="region of interest" description="Disordered" evidence="1">
    <location>
        <begin position="1"/>
        <end position="22"/>
    </location>
</feature>
<reference evidence="2" key="1">
    <citation type="journal article" date="2019" name="bioRxiv">
        <title>The Genome of the Zebra Mussel, Dreissena polymorpha: A Resource for Invasive Species Research.</title>
        <authorList>
            <person name="McCartney M.A."/>
            <person name="Auch B."/>
            <person name="Kono T."/>
            <person name="Mallez S."/>
            <person name="Zhang Y."/>
            <person name="Obille A."/>
            <person name="Becker A."/>
            <person name="Abrahante J.E."/>
            <person name="Garbe J."/>
            <person name="Badalamenti J.P."/>
            <person name="Herman A."/>
            <person name="Mangelson H."/>
            <person name="Liachko I."/>
            <person name="Sullivan S."/>
            <person name="Sone E.D."/>
            <person name="Koren S."/>
            <person name="Silverstein K.A.T."/>
            <person name="Beckman K.B."/>
            <person name="Gohl D.M."/>
        </authorList>
    </citation>
    <scope>NUCLEOTIDE SEQUENCE</scope>
    <source>
        <strain evidence="2">Duluth1</strain>
        <tissue evidence="2">Whole animal</tissue>
    </source>
</reference>
<accession>A0A9D4HZE9</accession>
<dbReference type="AlphaFoldDB" id="A0A9D4HZE9"/>